<dbReference type="Proteomes" id="UP000017800">
    <property type="component" value="Unassembled WGS sequence"/>
</dbReference>
<name>V5F3C7_9VIBR</name>
<proteinExistence type="predicted"/>
<dbReference type="AlphaFoldDB" id="V5F3C7"/>
<organism evidence="1 2">
    <name type="scientific">Vibrio halioticoli NBRC 102217</name>
    <dbReference type="NCBI Taxonomy" id="1219072"/>
    <lineage>
        <taxon>Bacteria</taxon>
        <taxon>Pseudomonadati</taxon>
        <taxon>Pseudomonadota</taxon>
        <taxon>Gammaproteobacteria</taxon>
        <taxon>Vibrionales</taxon>
        <taxon>Vibrionaceae</taxon>
        <taxon>Vibrio</taxon>
    </lineage>
</organism>
<protein>
    <submittedName>
        <fullName evidence="1">Uncharacterized protein</fullName>
    </submittedName>
</protein>
<keyword evidence="2" id="KW-1185">Reference proteome</keyword>
<dbReference type="InterPro" id="IPR046689">
    <property type="entry name" value="DUF6559"/>
</dbReference>
<dbReference type="Pfam" id="PF20196">
    <property type="entry name" value="DUF6559"/>
    <property type="match status" value="1"/>
</dbReference>
<accession>V5F3C7</accession>
<gene>
    <name evidence="1" type="ORF">VHA01S_024_00640</name>
</gene>
<dbReference type="RefSeq" id="WP_023404033.1">
    <property type="nucleotide sequence ID" value="NZ_BAUJ01000024.1"/>
</dbReference>
<dbReference type="OrthoDB" id="5828995at2"/>
<comment type="caution">
    <text evidence="1">The sequence shown here is derived from an EMBL/GenBank/DDBJ whole genome shotgun (WGS) entry which is preliminary data.</text>
</comment>
<reference evidence="1 2" key="1">
    <citation type="submission" date="2013-11" db="EMBL/GenBank/DDBJ databases">
        <title>Whole genome shotgun sequence of Vibrio halioticoli NBRC 102217.</title>
        <authorList>
            <person name="Isaki S."/>
            <person name="Kimura A."/>
            <person name="Ohji S."/>
            <person name="Hosoyama A."/>
            <person name="Fujita N."/>
            <person name="Hashimoto M."/>
            <person name="Hosoyama Y."/>
            <person name="Yamazoe A."/>
        </authorList>
    </citation>
    <scope>NUCLEOTIDE SEQUENCE [LARGE SCALE GENOMIC DNA]</scope>
    <source>
        <strain evidence="1 2">NBRC 102217</strain>
    </source>
</reference>
<evidence type="ECO:0000313" key="1">
    <source>
        <dbReference type="EMBL" id="GAD89669.1"/>
    </source>
</evidence>
<evidence type="ECO:0000313" key="2">
    <source>
        <dbReference type="Proteomes" id="UP000017800"/>
    </source>
</evidence>
<sequence length="117" mass="13135">MFGYIQRSRIAKVIKLLSPVLLKGYGRRDYYSIGQIQASSKALSQRQQQCAQALFAHPQDLGDAPIFNRLRKDIARDFFAGDDYSASDVLNVLGKGAWKGGRMNDDISNRSGMNSRY</sequence>
<dbReference type="eggNOG" id="ENOG502ZMJY">
    <property type="taxonomic scope" value="Bacteria"/>
</dbReference>
<dbReference type="EMBL" id="BAUJ01000024">
    <property type="protein sequence ID" value="GAD89669.1"/>
    <property type="molecule type" value="Genomic_DNA"/>
</dbReference>